<comment type="similarity">
    <text evidence="1">Belongs to the UPF0357 family.</text>
</comment>
<dbReference type="PANTHER" id="PTHR28023">
    <property type="entry name" value="UPF0357 PROTEIN YCL012C"/>
    <property type="match status" value="1"/>
</dbReference>
<evidence type="ECO:0000256" key="2">
    <source>
        <dbReference type="ARBA" id="ARBA00022729"/>
    </source>
</evidence>
<dbReference type="InterPro" id="IPR018559">
    <property type="entry name" value="DUF2015"/>
</dbReference>
<protein>
    <submittedName>
        <fullName evidence="4">Uncharacterized protein</fullName>
    </submittedName>
</protein>
<keyword evidence="5" id="KW-1185">Reference proteome</keyword>
<proteinExistence type="inferred from homology"/>
<sequence length="138" mass="15579">MYVFSLGASFVLLVLVLAANQVAYLKRKWILAQLSEPTRHRVQAILGAQYSPLSRFDWNTAAEVGLTSALFDIEANITDGDTREGLDEHGMHEVHQLMQKYNLSFDEARLRRHRALLSQNNIDPLTGMPLDSKAVTRL</sequence>
<dbReference type="Pfam" id="PF09435">
    <property type="entry name" value="DUF2015"/>
    <property type="match status" value="1"/>
</dbReference>
<name>A0AAF0FBI3_9BASI</name>
<evidence type="ECO:0000313" key="5">
    <source>
        <dbReference type="Proteomes" id="UP001214628"/>
    </source>
</evidence>
<keyword evidence="2 3" id="KW-0732">Signal</keyword>
<dbReference type="EMBL" id="CP118376">
    <property type="protein sequence ID" value="WFD43429.1"/>
    <property type="molecule type" value="Genomic_DNA"/>
</dbReference>
<feature type="chain" id="PRO_5042007758" evidence="3">
    <location>
        <begin position="19"/>
        <end position="138"/>
    </location>
</feature>
<organism evidence="4 5">
    <name type="scientific">Malassezia psittaci</name>
    <dbReference type="NCBI Taxonomy" id="1821823"/>
    <lineage>
        <taxon>Eukaryota</taxon>
        <taxon>Fungi</taxon>
        <taxon>Dikarya</taxon>
        <taxon>Basidiomycota</taxon>
        <taxon>Ustilaginomycotina</taxon>
        <taxon>Malasseziomycetes</taxon>
        <taxon>Malasseziales</taxon>
        <taxon>Malasseziaceae</taxon>
        <taxon>Malassezia</taxon>
    </lineage>
</organism>
<gene>
    <name evidence="4" type="ORF">MPSI1_002091</name>
</gene>
<dbReference type="AlphaFoldDB" id="A0AAF0FBI3"/>
<reference evidence="4" key="1">
    <citation type="submission" date="2023-02" db="EMBL/GenBank/DDBJ databases">
        <title>Mating type loci evolution in Malassezia.</title>
        <authorList>
            <person name="Coelho M.A."/>
        </authorList>
    </citation>
    <scope>NUCLEOTIDE SEQUENCE</scope>
    <source>
        <strain evidence="4">CBS 14136</strain>
    </source>
</reference>
<dbReference type="Proteomes" id="UP001214628">
    <property type="component" value="Chromosome 2"/>
</dbReference>
<evidence type="ECO:0000256" key="3">
    <source>
        <dbReference type="SAM" id="SignalP"/>
    </source>
</evidence>
<dbReference type="PANTHER" id="PTHR28023:SF1">
    <property type="entry name" value="UPF0357 PROTEIN YCL012C"/>
    <property type="match status" value="1"/>
</dbReference>
<evidence type="ECO:0000313" key="4">
    <source>
        <dbReference type="EMBL" id="WFD43429.1"/>
    </source>
</evidence>
<feature type="signal peptide" evidence="3">
    <location>
        <begin position="1"/>
        <end position="18"/>
    </location>
</feature>
<accession>A0AAF0FBI3</accession>
<evidence type="ECO:0000256" key="1">
    <source>
        <dbReference type="ARBA" id="ARBA00008325"/>
    </source>
</evidence>